<dbReference type="InterPro" id="IPR050249">
    <property type="entry name" value="Pseudomonas-type_ThrB"/>
</dbReference>
<proteinExistence type="inferred from homology"/>
<dbReference type="RefSeq" id="WP_171789479.1">
    <property type="nucleotide sequence ID" value="NZ_JABJWD010000003.1"/>
</dbReference>
<evidence type="ECO:0000313" key="3">
    <source>
        <dbReference type="EMBL" id="MCW4592229.1"/>
    </source>
</evidence>
<evidence type="ECO:0000259" key="2">
    <source>
        <dbReference type="Pfam" id="PF01636"/>
    </source>
</evidence>
<feature type="domain" description="Aminoglycoside phosphotransferase" evidence="2">
    <location>
        <begin position="52"/>
        <end position="260"/>
    </location>
</feature>
<keyword evidence="4" id="KW-1185">Reference proteome</keyword>
<dbReference type="InterPro" id="IPR011009">
    <property type="entry name" value="Kinase-like_dom_sf"/>
</dbReference>
<sequence>MMPIDGNLLEIAEKYGNFSQPFVHMPAGEALALASQHYGISGRMDRLATEKDDTFLIRCGAGRAFILKVEHPRESTGDVIFQTALLDYLRDTRPDLHVPRVIRGNDGAAIMHCTDRAGQVRQVRLLSYLEGLPLEYPAPTPHIRRQIGEQLARLRHALADFAHPGEGRVLIWDVRRLPDLLPVLPLIDDPSHRACAGTAMARFMSLLPAIRGLRTQVLHNDFTCSNLLAVSRQDETIAGIIDFGDALRTAVAIDLSTAMAGQLPLEGPADETAFLSASRDVLHGYLKHADLLPEEVAMLGPLMMARVLLRALISTWREMVFPEDCPQMRYYDRITWEQLAWFVERDPDTVSRLFTRDVPFHGS</sequence>
<dbReference type="PANTHER" id="PTHR21064:SF6">
    <property type="entry name" value="AMINOGLYCOSIDE PHOSPHOTRANSFERASE DOMAIN-CONTAINING PROTEIN"/>
    <property type="match status" value="1"/>
</dbReference>
<dbReference type="Proteomes" id="UP001526337">
    <property type="component" value="Unassembled WGS sequence"/>
</dbReference>
<evidence type="ECO:0000313" key="4">
    <source>
        <dbReference type="Proteomes" id="UP001526337"/>
    </source>
</evidence>
<evidence type="ECO:0000256" key="1">
    <source>
        <dbReference type="ARBA" id="ARBA00038240"/>
    </source>
</evidence>
<comment type="caution">
    <text evidence="3">The sequence shown here is derived from an EMBL/GenBank/DDBJ whole genome shotgun (WGS) entry which is preliminary data.</text>
</comment>
<dbReference type="EMBL" id="JANGSQ010000111">
    <property type="protein sequence ID" value="MCW4592229.1"/>
    <property type="molecule type" value="Genomic_DNA"/>
</dbReference>
<dbReference type="Gene3D" id="3.90.1200.10">
    <property type="match status" value="1"/>
</dbReference>
<dbReference type="Pfam" id="PF01636">
    <property type="entry name" value="APH"/>
    <property type="match status" value="1"/>
</dbReference>
<accession>A0ABT3K9W8</accession>
<name>A0ABT3K9W8_9PROT</name>
<gene>
    <name evidence="3" type="ORF">NO263_16715</name>
</gene>
<dbReference type="InterPro" id="IPR002575">
    <property type="entry name" value="Aminoglycoside_PTrfase"/>
</dbReference>
<comment type="similarity">
    <text evidence="1">Belongs to the pseudomonas-type ThrB family.</text>
</comment>
<reference evidence="3 4" key="1">
    <citation type="submission" date="2022-07" db="EMBL/GenBank/DDBJ databases">
        <title>Genome stability of Gluconacetobacter entanii AV429.</title>
        <authorList>
            <person name="Trcek J."/>
            <person name="Cepec E."/>
        </authorList>
    </citation>
    <scope>NUCLEOTIDE SEQUENCE [LARGE SCALE GENOMIC DNA]</scope>
    <source>
        <strain evidence="3 4">AV429_2022</strain>
    </source>
</reference>
<dbReference type="PANTHER" id="PTHR21064">
    <property type="entry name" value="AMINOGLYCOSIDE PHOSPHOTRANSFERASE DOMAIN-CONTAINING PROTEIN-RELATED"/>
    <property type="match status" value="1"/>
</dbReference>
<organism evidence="3 4">
    <name type="scientific">Gluconacetobacter entanii</name>
    <dbReference type="NCBI Taxonomy" id="108528"/>
    <lineage>
        <taxon>Bacteria</taxon>
        <taxon>Pseudomonadati</taxon>
        <taxon>Pseudomonadota</taxon>
        <taxon>Alphaproteobacteria</taxon>
        <taxon>Acetobacterales</taxon>
        <taxon>Acetobacteraceae</taxon>
        <taxon>Gluconacetobacter</taxon>
    </lineage>
</organism>
<dbReference type="SUPFAM" id="SSF56112">
    <property type="entry name" value="Protein kinase-like (PK-like)"/>
    <property type="match status" value="1"/>
</dbReference>
<protein>
    <submittedName>
        <fullName evidence="3">Phosphotransferase</fullName>
    </submittedName>
</protein>